<dbReference type="EMBL" id="RCHU02000014">
    <property type="protein sequence ID" value="KAL3573088.1"/>
    <property type="molecule type" value="Genomic_DNA"/>
</dbReference>
<name>A0ACC4B3D7_POPAL</name>
<comment type="caution">
    <text evidence="1">The sequence shown here is derived from an EMBL/GenBank/DDBJ whole genome shotgun (WGS) entry which is preliminary data.</text>
</comment>
<sequence>MMASSVISIISSPIMWLSILFAWSSQNFILRYAQTSSNLWSFVLSAPDANSYIAIGFSSNGLMIGSSAVVGGYSATEWFSGSKKSSRLYLAFQLNTDQPSPRIIYALGPTGVMPSSPSFSLTRHTDMVSTTLNYVTAGVICGIVLENRLGVDVSTHKGLGVFLLVLGCLQVMAFLARPEKSSKVRKYWNWYHYSAGRILIIFAVANVFYGIHLGGEGREWKGGYGGVLAILFVIALILEVRMWMRK</sequence>
<keyword evidence="2" id="KW-1185">Reference proteome</keyword>
<organism evidence="1 2">
    <name type="scientific">Populus alba</name>
    <name type="common">White poplar</name>
    <dbReference type="NCBI Taxonomy" id="43335"/>
    <lineage>
        <taxon>Eukaryota</taxon>
        <taxon>Viridiplantae</taxon>
        <taxon>Streptophyta</taxon>
        <taxon>Embryophyta</taxon>
        <taxon>Tracheophyta</taxon>
        <taxon>Spermatophyta</taxon>
        <taxon>Magnoliopsida</taxon>
        <taxon>eudicotyledons</taxon>
        <taxon>Gunneridae</taxon>
        <taxon>Pentapetalae</taxon>
        <taxon>rosids</taxon>
        <taxon>fabids</taxon>
        <taxon>Malpighiales</taxon>
        <taxon>Salicaceae</taxon>
        <taxon>Saliceae</taxon>
        <taxon>Populus</taxon>
    </lineage>
</organism>
<gene>
    <name evidence="1" type="ORF">D5086_026992</name>
</gene>
<evidence type="ECO:0000313" key="1">
    <source>
        <dbReference type="EMBL" id="KAL3573088.1"/>
    </source>
</evidence>
<reference evidence="1 2" key="1">
    <citation type="journal article" date="2024" name="Plant Biotechnol. J.">
        <title>Genome and CRISPR/Cas9 system of a widespread forest tree (Populus alba) in the world.</title>
        <authorList>
            <person name="Liu Y.J."/>
            <person name="Jiang P.F."/>
            <person name="Han X.M."/>
            <person name="Li X.Y."/>
            <person name="Wang H.M."/>
            <person name="Wang Y.J."/>
            <person name="Wang X.X."/>
            <person name="Zeng Q.Y."/>
        </authorList>
    </citation>
    <scope>NUCLEOTIDE SEQUENCE [LARGE SCALE GENOMIC DNA]</scope>
    <source>
        <strain evidence="2">cv. PAL-ZL1</strain>
    </source>
</reference>
<proteinExistence type="predicted"/>
<protein>
    <submittedName>
        <fullName evidence="1">Uncharacterized protein</fullName>
    </submittedName>
</protein>
<dbReference type="Proteomes" id="UP000309997">
    <property type="component" value="Unassembled WGS sequence"/>
</dbReference>
<evidence type="ECO:0000313" key="2">
    <source>
        <dbReference type="Proteomes" id="UP000309997"/>
    </source>
</evidence>
<accession>A0ACC4B3D7</accession>